<evidence type="ECO:0000313" key="4">
    <source>
        <dbReference type="Proteomes" id="UP000027936"/>
    </source>
</evidence>
<dbReference type="InterPro" id="IPR000073">
    <property type="entry name" value="AB_hydrolase_1"/>
</dbReference>
<organism evidence="3 4">
    <name type="scientific">Schinkia azotoformans MEV2011</name>
    <dbReference type="NCBI Taxonomy" id="1348973"/>
    <lineage>
        <taxon>Bacteria</taxon>
        <taxon>Bacillati</taxon>
        <taxon>Bacillota</taxon>
        <taxon>Bacilli</taxon>
        <taxon>Bacillales</taxon>
        <taxon>Bacillaceae</taxon>
        <taxon>Calidifontibacillus/Schinkia group</taxon>
        <taxon>Schinkia</taxon>
    </lineage>
</organism>
<dbReference type="PRINTS" id="PR00111">
    <property type="entry name" value="ABHYDROLASE"/>
</dbReference>
<sequence>MNTQSIILLPGWGLENQVWSPLEEKLEKHYNLYFVEWHDINTITDFKQRAAHLIEIEKLSSFFLLGCSLGSIVALEIARSFPEQVKGIVMLGGTSRFTVEAASGYTNGWPSRIVERMKSNMRRDLRKTLISFYTSMFSKNEIENGELDQFLSLRINQSQENNLESLLIGLDYLNQMDLRNDLENISSPMLLIHGEEDKVCPKTAADYILQQLNGNAVLKTLPGTGHLPFLSKPEKCVEWIQMFIAENSLAKGEGRGTNDK</sequence>
<feature type="domain" description="AB hydrolase-1" evidence="2">
    <location>
        <begin position="6"/>
        <end position="238"/>
    </location>
</feature>
<dbReference type="AlphaFoldDB" id="A0A072NHT4"/>
<dbReference type="GO" id="GO:0016020">
    <property type="term" value="C:membrane"/>
    <property type="evidence" value="ECO:0007669"/>
    <property type="project" value="TreeGrafter"/>
</dbReference>
<dbReference type="SUPFAM" id="SSF53474">
    <property type="entry name" value="alpha/beta-Hydrolases"/>
    <property type="match status" value="1"/>
</dbReference>
<dbReference type="GO" id="GO:0016746">
    <property type="term" value="F:acyltransferase activity"/>
    <property type="evidence" value="ECO:0007669"/>
    <property type="project" value="UniProtKB-KW"/>
</dbReference>
<dbReference type="Proteomes" id="UP000027936">
    <property type="component" value="Unassembled WGS sequence"/>
</dbReference>
<dbReference type="Pfam" id="PF12697">
    <property type="entry name" value="Abhydrolase_6"/>
    <property type="match status" value="1"/>
</dbReference>
<proteinExistence type="predicted"/>
<name>A0A072NHT4_SCHAZ</name>
<dbReference type="PANTHER" id="PTHR43798:SF31">
    <property type="entry name" value="AB HYDROLASE SUPERFAMILY PROTEIN YCLE"/>
    <property type="match status" value="1"/>
</dbReference>
<dbReference type="RefSeq" id="WP_051678318.1">
    <property type="nucleotide sequence ID" value="NZ_JJRY01000022.1"/>
</dbReference>
<dbReference type="OrthoDB" id="9773293at2"/>
<gene>
    <name evidence="3" type="ORF">M670_04064</name>
</gene>
<dbReference type="EC" id="3.1.1.85" evidence="3"/>
<reference evidence="3 4" key="1">
    <citation type="submission" date="2014-04" db="EMBL/GenBank/DDBJ databases">
        <title>Draft genome sequence of Bacillus azotoformans MEV2011, a (co-) denitrifying strain unable to grow in the presence of oxygen.</title>
        <authorList>
            <person name="Nielsen M."/>
            <person name="Schreiber L."/>
            <person name="Finster K."/>
            <person name="Schramm A."/>
        </authorList>
    </citation>
    <scope>NUCLEOTIDE SEQUENCE [LARGE SCALE GENOMIC DNA]</scope>
    <source>
        <strain evidence="3 4">MEV2011</strain>
    </source>
</reference>
<keyword evidence="1 3" id="KW-0378">Hydrolase</keyword>
<dbReference type="PATRIC" id="fig|1348973.3.peg.3950"/>
<dbReference type="InterPro" id="IPR050266">
    <property type="entry name" value="AB_hydrolase_sf"/>
</dbReference>
<dbReference type="EMBL" id="JJRY01000022">
    <property type="protein sequence ID" value="KEF36812.1"/>
    <property type="molecule type" value="Genomic_DNA"/>
</dbReference>
<protein>
    <submittedName>
        <fullName evidence="3">Putative hydrolase or acyltransferase of alpha/beta superfamily</fullName>
        <ecNumber evidence="3">3.1.1.85</ecNumber>
    </submittedName>
</protein>
<dbReference type="GO" id="GO:0090499">
    <property type="term" value="F:pimelyl-[acyl-carrier protein] methyl ester esterase activity"/>
    <property type="evidence" value="ECO:0007669"/>
    <property type="project" value="UniProtKB-EC"/>
</dbReference>
<accession>A0A072NHT4</accession>
<evidence type="ECO:0000256" key="1">
    <source>
        <dbReference type="ARBA" id="ARBA00022801"/>
    </source>
</evidence>
<dbReference type="InterPro" id="IPR029058">
    <property type="entry name" value="AB_hydrolase_fold"/>
</dbReference>
<dbReference type="Gene3D" id="3.40.50.1820">
    <property type="entry name" value="alpha/beta hydrolase"/>
    <property type="match status" value="1"/>
</dbReference>
<keyword evidence="3" id="KW-0808">Transferase</keyword>
<evidence type="ECO:0000259" key="2">
    <source>
        <dbReference type="Pfam" id="PF12697"/>
    </source>
</evidence>
<comment type="caution">
    <text evidence="3">The sequence shown here is derived from an EMBL/GenBank/DDBJ whole genome shotgun (WGS) entry which is preliminary data.</text>
</comment>
<evidence type="ECO:0000313" key="3">
    <source>
        <dbReference type="EMBL" id="KEF36812.1"/>
    </source>
</evidence>
<dbReference type="PANTHER" id="PTHR43798">
    <property type="entry name" value="MONOACYLGLYCEROL LIPASE"/>
    <property type="match status" value="1"/>
</dbReference>
<keyword evidence="3" id="KW-0012">Acyltransferase</keyword>